<feature type="domain" description="RING-type" evidence="5">
    <location>
        <begin position="256"/>
        <end position="291"/>
    </location>
</feature>
<dbReference type="AlphaFoldDB" id="A0A1D1XQS5"/>
<name>A0A1D1XQS5_9ARAE</name>
<dbReference type="Pfam" id="PF13920">
    <property type="entry name" value="zf-C3HC4_3"/>
    <property type="match status" value="1"/>
</dbReference>
<reference evidence="6" key="1">
    <citation type="submission" date="2015-07" db="EMBL/GenBank/DDBJ databases">
        <title>Transcriptome Assembly of Anthurium amnicola.</title>
        <authorList>
            <person name="Suzuki J."/>
        </authorList>
    </citation>
    <scope>NUCLEOTIDE SEQUENCE</scope>
</reference>
<evidence type="ECO:0000259" key="5">
    <source>
        <dbReference type="PROSITE" id="PS50089"/>
    </source>
</evidence>
<organism evidence="6">
    <name type="scientific">Anthurium amnicola</name>
    <dbReference type="NCBI Taxonomy" id="1678845"/>
    <lineage>
        <taxon>Eukaryota</taxon>
        <taxon>Viridiplantae</taxon>
        <taxon>Streptophyta</taxon>
        <taxon>Embryophyta</taxon>
        <taxon>Tracheophyta</taxon>
        <taxon>Spermatophyta</taxon>
        <taxon>Magnoliopsida</taxon>
        <taxon>Liliopsida</taxon>
        <taxon>Araceae</taxon>
        <taxon>Pothoideae</taxon>
        <taxon>Potheae</taxon>
        <taxon>Anthurium</taxon>
    </lineage>
</organism>
<keyword evidence="3" id="KW-0862">Zinc</keyword>
<dbReference type="GO" id="GO:0004842">
    <property type="term" value="F:ubiquitin-protein transferase activity"/>
    <property type="evidence" value="ECO:0007669"/>
    <property type="project" value="TreeGrafter"/>
</dbReference>
<evidence type="ECO:0000313" key="6">
    <source>
        <dbReference type="EMBL" id="JAT44733.1"/>
    </source>
</evidence>
<keyword evidence="2 4" id="KW-0863">Zinc-finger</keyword>
<gene>
    <name evidence="6" type="primary">Iap2_2</name>
    <name evidence="6" type="ORF">g.77341</name>
</gene>
<evidence type="ECO:0000256" key="1">
    <source>
        <dbReference type="ARBA" id="ARBA00022723"/>
    </source>
</evidence>
<evidence type="ECO:0000256" key="4">
    <source>
        <dbReference type="PROSITE-ProRule" id="PRU00175"/>
    </source>
</evidence>
<protein>
    <submittedName>
        <fullName evidence="6">Apoptosis 2 inhibitor</fullName>
    </submittedName>
</protein>
<dbReference type="EMBL" id="GDJX01023203">
    <property type="protein sequence ID" value="JAT44733.1"/>
    <property type="molecule type" value="Transcribed_RNA"/>
</dbReference>
<dbReference type="GO" id="GO:0043067">
    <property type="term" value="P:regulation of programmed cell death"/>
    <property type="evidence" value="ECO:0007669"/>
    <property type="project" value="TreeGrafter"/>
</dbReference>
<dbReference type="InterPro" id="IPR013083">
    <property type="entry name" value="Znf_RING/FYVE/PHD"/>
</dbReference>
<evidence type="ECO:0000256" key="2">
    <source>
        <dbReference type="ARBA" id="ARBA00022771"/>
    </source>
</evidence>
<keyword evidence="1" id="KW-0479">Metal-binding</keyword>
<accession>A0A1D1XQS5</accession>
<dbReference type="PANTHER" id="PTHR42647:SF12">
    <property type="entry name" value="BOI-RELATED E3 UBIQUITIN-PROTEIN LIGASE 2-RELATED"/>
    <property type="match status" value="1"/>
</dbReference>
<dbReference type="PROSITE" id="PS50089">
    <property type="entry name" value="ZF_RING_2"/>
    <property type="match status" value="1"/>
</dbReference>
<dbReference type="PANTHER" id="PTHR42647">
    <property type="entry name" value="SBP (S-RIBONUCLEASE BINDING PROTEIN) FAMILY PROTEIN"/>
    <property type="match status" value="1"/>
</dbReference>
<dbReference type="GO" id="GO:0008270">
    <property type="term" value="F:zinc ion binding"/>
    <property type="evidence" value="ECO:0007669"/>
    <property type="project" value="UniProtKB-KW"/>
</dbReference>
<evidence type="ECO:0000256" key="3">
    <source>
        <dbReference type="ARBA" id="ARBA00022833"/>
    </source>
</evidence>
<dbReference type="Gene3D" id="3.30.40.10">
    <property type="entry name" value="Zinc/RING finger domain, C3HC4 (zinc finger)"/>
    <property type="match status" value="1"/>
</dbReference>
<dbReference type="CDD" id="cd16649">
    <property type="entry name" value="mRING-HC-C3HC5_CGRF1-like"/>
    <property type="match status" value="1"/>
</dbReference>
<sequence length="303" mass="32563">MAVEAHHLHLFPPQQHVPNRGVASAMENQAGVYGGAAFYPAPAPAPAFPANLVPFCHPAAVVSVDGATDSGLTFNDLSVASSSQPQKRQRGSQLQQVAAGAAGVPTFSFLGEDITSAIQQQQLEVDRLIAQHAEKVRRELWERRRQLSRQVAAAVEGWVQRRIRAKEEEIEKMGKLNTALEERVRSLFVENQIWRDLAQTNEAAANALRSDLEQVLAHATAATPAGADDAESCCDDNMGESDPAAAAGGRRRRRLCRGCWAGEPSVLLLPCRHLCLCAACGPAVVACPVCRCDKNGSVNVNMS</sequence>
<dbReference type="InterPro" id="IPR001841">
    <property type="entry name" value="Znf_RING"/>
</dbReference>
<proteinExistence type="predicted"/>